<proteinExistence type="predicted"/>
<dbReference type="OrthoDB" id="6781668at2759"/>
<protein>
    <submittedName>
        <fullName evidence="3">Myb-like DNA-binding domain containing protein</fullName>
    </submittedName>
</protein>
<organism evidence="3 4">
    <name type="scientific">Trichomonas vaginalis (strain ATCC PRA-98 / G3)</name>
    <dbReference type="NCBI Taxonomy" id="412133"/>
    <lineage>
        <taxon>Eukaryota</taxon>
        <taxon>Metamonada</taxon>
        <taxon>Parabasalia</taxon>
        <taxon>Trichomonadida</taxon>
        <taxon>Trichomonadidae</taxon>
        <taxon>Trichomonas</taxon>
    </lineage>
</organism>
<dbReference type="Pfam" id="PF00249">
    <property type="entry name" value="Myb_DNA-binding"/>
    <property type="match status" value="1"/>
</dbReference>
<evidence type="ECO:0000259" key="1">
    <source>
        <dbReference type="PROSITE" id="PS50090"/>
    </source>
</evidence>
<dbReference type="InterPro" id="IPR017930">
    <property type="entry name" value="Myb_dom"/>
</dbReference>
<dbReference type="RefSeq" id="XP_001309174.1">
    <property type="nucleotide sequence ID" value="XM_001309173.1"/>
</dbReference>
<gene>
    <name evidence="3" type="ORF">TVAG_205300</name>
</gene>
<dbReference type="VEuPathDB" id="TrichDB:TVAG_205300"/>
<feature type="domain" description="HTH myb-type" evidence="2">
    <location>
        <begin position="70"/>
        <end position="127"/>
    </location>
</feature>
<evidence type="ECO:0000313" key="3">
    <source>
        <dbReference type="EMBL" id="EAX96244.1"/>
    </source>
</evidence>
<dbReference type="VEuPathDB" id="TrichDB:TVAGG3_0489040"/>
<dbReference type="KEGG" id="tva:4754013"/>
<accession>A2FFR0</accession>
<keyword evidence="4" id="KW-1185">Reference proteome</keyword>
<dbReference type="AlphaFoldDB" id="A2FFR0"/>
<dbReference type="PROSITE" id="PS51294">
    <property type="entry name" value="HTH_MYB"/>
    <property type="match status" value="1"/>
</dbReference>
<dbReference type="CDD" id="cd00167">
    <property type="entry name" value="SANT"/>
    <property type="match status" value="1"/>
</dbReference>
<dbReference type="SUPFAM" id="SSF46689">
    <property type="entry name" value="Homeodomain-like"/>
    <property type="match status" value="1"/>
</dbReference>
<dbReference type="Gene3D" id="1.10.10.60">
    <property type="entry name" value="Homeodomain-like"/>
    <property type="match status" value="1"/>
</dbReference>
<dbReference type="SMART" id="SM00717">
    <property type="entry name" value="SANT"/>
    <property type="match status" value="1"/>
</dbReference>
<feature type="domain" description="Myb-like" evidence="1">
    <location>
        <begin position="70"/>
        <end position="123"/>
    </location>
</feature>
<keyword evidence="3" id="KW-0238">DNA-binding</keyword>
<dbReference type="InterPro" id="IPR009057">
    <property type="entry name" value="Homeodomain-like_sf"/>
</dbReference>
<dbReference type="PROSITE" id="PS50090">
    <property type="entry name" value="MYB_LIKE"/>
    <property type="match status" value="1"/>
</dbReference>
<sequence>MSANHEAGDICSSPIAESGEHYEGASVNVGVSYNFPKPAEYDSWTPCKKQSWDQLQTNPNGFFYRHVLPNEKRKNGPWSEEEKQLFIEALRKQPAENTHWGLFARNIPGRVGYQCNAFYKKLIASGELQEIAPDIKFTPLPAKAVDENGKVIVRKRKQHITIGGVEVIPGRDSFASESLLECVDIEPVVLKNQPETISFRTNVLQASPQLRKHFISSSTLFF</sequence>
<evidence type="ECO:0000313" key="4">
    <source>
        <dbReference type="Proteomes" id="UP000001542"/>
    </source>
</evidence>
<name>A2FFR0_TRIV3</name>
<reference evidence="3" key="2">
    <citation type="journal article" date="2007" name="Science">
        <title>Draft genome sequence of the sexually transmitted pathogen Trichomonas vaginalis.</title>
        <authorList>
            <person name="Carlton J.M."/>
            <person name="Hirt R.P."/>
            <person name="Silva J.C."/>
            <person name="Delcher A.L."/>
            <person name="Schatz M."/>
            <person name="Zhao Q."/>
            <person name="Wortman J.R."/>
            <person name="Bidwell S.L."/>
            <person name="Alsmark U.C.M."/>
            <person name="Besteiro S."/>
            <person name="Sicheritz-Ponten T."/>
            <person name="Noel C.J."/>
            <person name="Dacks J.B."/>
            <person name="Foster P.G."/>
            <person name="Simillion C."/>
            <person name="Van de Peer Y."/>
            <person name="Miranda-Saavedra D."/>
            <person name="Barton G.J."/>
            <person name="Westrop G.D."/>
            <person name="Mueller S."/>
            <person name="Dessi D."/>
            <person name="Fiori P.L."/>
            <person name="Ren Q."/>
            <person name="Paulsen I."/>
            <person name="Zhang H."/>
            <person name="Bastida-Corcuera F.D."/>
            <person name="Simoes-Barbosa A."/>
            <person name="Brown M.T."/>
            <person name="Hayes R.D."/>
            <person name="Mukherjee M."/>
            <person name="Okumura C.Y."/>
            <person name="Schneider R."/>
            <person name="Smith A.J."/>
            <person name="Vanacova S."/>
            <person name="Villalvazo M."/>
            <person name="Haas B.J."/>
            <person name="Pertea M."/>
            <person name="Feldblyum T.V."/>
            <person name="Utterback T.R."/>
            <person name="Shu C.L."/>
            <person name="Osoegawa K."/>
            <person name="de Jong P.J."/>
            <person name="Hrdy I."/>
            <person name="Horvathova L."/>
            <person name="Zubacova Z."/>
            <person name="Dolezal P."/>
            <person name="Malik S.B."/>
            <person name="Logsdon J.M. Jr."/>
            <person name="Henze K."/>
            <person name="Gupta A."/>
            <person name="Wang C.C."/>
            <person name="Dunne R.L."/>
            <person name="Upcroft J.A."/>
            <person name="Upcroft P."/>
            <person name="White O."/>
            <person name="Salzberg S.L."/>
            <person name="Tang P."/>
            <person name="Chiu C.-H."/>
            <person name="Lee Y.-S."/>
            <person name="Embley T.M."/>
            <person name="Coombs G.H."/>
            <person name="Mottram J.C."/>
            <person name="Tachezy J."/>
            <person name="Fraser-Liggett C.M."/>
            <person name="Johnson P.J."/>
        </authorList>
    </citation>
    <scope>NUCLEOTIDE SEQUENCE [LARGE SCALE GENOMIC DNA]</scope>
    <source>
        <strain evidence="3">G3</strain>
    </source>
</reference>
<dbReference type="eggNOG" id="ENOG502SVZS">
    <property type="taxonomic scope" value="Eukaryota"/>
</dbReference>
<dbReference type="InterPro" id="IPR001005">
    <property type="entry name" value="SANT/Myb"/>
</dbReference>
<dbReference type="SMR" id="A2FFR0"/>
<reference evidence="3" key="1">
    <citation type="submission" date="2006-10" db="EMBL/GenBank/DDBJ databases">
        <authorList>
            <person name="Amadeo P."/>
            <person name="Zhao Q."/>
            <person name="Wortman J."/>
            <person name="Fraser-Liggett C."/>
            <person name="Carlton J."/>
        </authorList>
    </citation>
    <scope>NUCLEOTIDE SEQUENCE</scope>
    <source>
        <strain evidence="3">G3</strain>
    </source>
</reference>
<dbReference type="Proteomes" id="UP000001542">
    <property type="component" value="Unassembled WGS sequence"/>
</dbReference>
<dbReference type="GO" id="GO:0003677">
    <property type="term" value="F:DNA binding"/>
    <property type="evidence" value="ECO:0007669"/>
    <property type="project" value="UniProtKB-KW"/>
</dbReference>
<dbReference type="EMBL" id="DS113767">
    <property type="protein sequence ID" value="EAX96244.1"/>
    <property type="molecule type" value="Genomic_DNA"/>
</dbReference>
<evidence type="ECO:0000259" key="2">
    <source>
        <dbReference type="PROSITE" id="PS51294"/>
    </source>
</evidence>
<dbReference type="InParanoid" id="A2FFR0"/>